<sequence>MEDIEHPVTYEDVCKFGYPMVDFTYTFRRSENSTEPMTSAHGQSSTRCIRCDTWLEFSQQPHVCVSGTMTSLNPHYMEYYPSAPDVTVYSRTRINRTDVPTKTST</sequence>
<proteinExistence type="predicted"/>
<accession>A0A9D4FQF9</accession>
<name>A0A9D4FQF9_DREPO</name>
<keyword evidence="2" id="KW-1185">Reference proteome</keyword>
<reference evidence="1" key="1">
    <citation type="journal article" date="2019" name="bioRxiv">
        <title>The Genome of the Zebra Mussel, Dreissena polymorpha: A Resource for Invasive Species Research.</title>
        <authorList>
            <person name="McCartney M.A."/>
            <person name="Auch B."/>
            <person name="Kono T."/>
            <person name="Mallez S."/>
            <person name="Zhang Y."/>
            <person name="Obille A."/>
            <person name="Becker A."/>
            <person name="Abrahante J.E."/>
            <person name="Garbe J."/>
            <person name="Badalamenti J.P."/>
            <person name="Herman A."/>
            <person name="Mangelson H."/>
            <person name="Liachko I."/>
            <person name="Sullivan S."/>
            <person name="Sone E.D."/>
            <person name="Koren S."/>
            <person name="Silverstein K.A.T."/>
            <person name="Beckman K.B."/>
            <person name="Gohl D.M."/>
        </authorList>
    </citation>
    <scope>NUCLEOTIDE SEQUENCE</scope>
    <source>
        <strain evidence="1">Duluth1</strain>
        <tissue evidence="1">Whole animal</tissue>
    </source>
</reference>
<dbReference type="Proteomes" id="UP000828390">
    <property type="component" value="Unassembled WGS sequence"/>
</dbReference>
<protein>
    <submittedName>
        <fullName evidence="1">Uncharacterized protein</fullName>
    </submittedName>
</protein>
<evidence type="ECO:0000313" key="1">
    <source>
        <dbReference type="EMBL" id="KAH3802336.1"/>
    </source>
</evidence>
<gene>
    <name evidence="1" type="ORF">DPMN_156011</name>
</gene>
<dbReference type="AlphaFoldDB" id="A0A9D4FQF9"/>
<evidence type="ECO:0000313" key="2">
    <source>
        <dbReference type="Proteomes" id="UP000828390"/>
    </source>
</evidence>
<organism evidence="1 2">
    <name type="scientific">Dreissena polymorpha</name>
    <name type="common">Zebra mussel</name>
    <name type="synonym">Mytilus polymorpha</name>
    <dbReference type="NCBI Taxonomy" id="45954"/>
    <lineage>
        <taxon>Eukaryota</taxon>
        <taxon>Metazoa</taxon>
        <taxon>Spiralia</taxon>
        <taxon>Lophotrochozoa</taxon>
        <taxon>Mollusca</taxon>
        <taxon>Bivalvia</taxon>
        <taxon>Autobranchia</taxon>
        <taxon>Heteroconchia</taxon>
        <taxon>Euheterodonta</taxon>
        <taxon>Imparidentia</taxon>
        <taxon>Neoheterodontei</taxon>
        <taxon>Myida</taxon>
        <taxon>Dreissenoidea</taxon>
        <taxon>Dreissenidae</taxon>
        <taxon>Dreissena</taxon>
    </lineage>
</organism>
<comment type="caution">
    <text evidence="1">The sequence shown here is derived from an EMBL/GenBank/DDBJ whole genome shotgun (WGS) entry which is preliminary data.</text>
</comment>
<reference evidence="1" key="2">
    <citation type="submission" date="2020-11" db="EMBL/GenBank/DDBJ databases">
        <authorList>
            <person name="McCartney M.A."/>
            <person name="Auch B."/>
            <person name="Kono T."/>
            <person name="Mallez S."/>
            <person name="Becker A."/>
            <person name="Gohl D.M."/>
            <person name="Silverstein K.A.T."/>
            <person name="Koren S."/>
            <person name="Bechman K.B."/>
            <person name="Herman A."/>
            <person name="Abrahante J.E."/>
            <person name="Garbe J."/>
        </authorList>
    </citation>
    <scope>NUCLEOTIDE SEQUENCE</scope>
    <source>
        <strain evidence="1">Duluth1</strain>
        <tissue evidence="1">Whole animal</tissue>
    </source>
</reference>
<dbReference type="EMBL" id="JAIWYP010000007">
    <property type="protein sequence ID" value="KAH3802336.1"/>
    <property type="molecule type" value="Genomic_DNA"/>
</dbReference>